<dbReference type="SUPFAM" id="SSF51182">
    <property type="entry name" value="RmlC-like cupins"/>
    <property type="match status" value="1"/>
</dbReference>
<name>A0A6H1UGD6_9GAMM</name>
<feature type="signal peptide" evidence="1">
    <location>
        <begin position="1"/>
        <end position="22"/>
    </location>
</feature>
<dbReference type="Proteomes" id="UP000501602">
    <property type="component" value="Chromosome"/>
</dbReference>
<accession>A0A6H1UGD6</accession>
<evidence type="ECO:0000313" key="3">
    <source>
        <dbReference type="Proteomes" id="UP000501602"/>
    </source>
</evidence>
<feature type="chain" id="PRO_5026106985" evidence="1">
    <location>
        <begin position="23"/>
        <end position="267"/>
    </location>
</feature>
<keyword evidence="1" id="KW-0732">Signal</keyword>
<reference evidence="2 3" key="1">
    <citation type="submission" date="2020-04" db="EMBL/GenBank/DDBJ databases">
        <title>Ferrimonas sp. S7 isolated from sea water.</title>
        <authorList>
            <person name="Bae S.S."/>
            <person name="Baek K."/>
        </authorList>
    </citation>
    <scope>NUCLEOTIDE SEQUENCE [LARGE SCALE GENOMIC DNA]</scope>
    <source>
        <strain evidence="2 3">S7</strain>
    </source>
</reference>
<gene>
    <name evidence="2" type="ORF">HER31_10525</name>
</gene>
<organism evidence="2 3">
    <name type="scientific">Ferrimonas lipolytica</name>
    <dbReference type="NCBI Taxonomy" id="2724191"/>
    <lineage>
        <taxon>Bacteria</taxon>
        <taxon>Pseudomonadati</taxon>
        <taxon>Pseudomonadota</taxon>
        <taxon>Gammaproteobacteria</taxon>
        <taxon>Alteromonadales</taxon>
        <taxon>Ferrimonadaceae</taxon>
        <taxon>Ferrimonas</taxon>
    </lineage>
</organism>
<dbReference type="InterPro" id="IPR011051">
    <property type="entry name" value="RmlC_Cupin_sf"/>
</dbReference>
<dbReference type="Pfam" id="PF14499">
    <property type="entry name" value="DUF4437"/>
    <property type="match status" value="1"/>
</dbReference>
<sequence length="267" mass="29087">MRTLKLTAIAALFTTLALPAIAADHTVISTDNIDWGMLNPARGDASPKAADLWGDRTKDMATGMLVKFQKGFSSPPHIHNISYRGVVIEGLMHNDDKHADKMWLPSGSFWTQPAGESHITAANGEDNLIYLEIDSGPYLVQPEEHAFDNGERPINVDESNVFWLNVNDATWLDSGHAQIAYLWGAPEAANGSFVKLPAGFNGSIGNAKGLKAVVVKGTASYRWNEEKALTKLTPSSFFSSDTQGQHIIKTESEVVLYVKSNGQFSVK</sequence>
<dbReference type="RefSeq" id="WP_168660537.1">
    <property type="nucleotide sequence ID" value="NZ_CP051180.1"/>
</dbReference>
<dbReference type="Gene3D" id="2.60.120.10">
    <property type="entry name" value="Jelly Rolls"/>
    <property type="match status" value="1"/>
</dbReference>
<dbReference type="EMBL" id="CP051180">
    <property type="protein sequence ID" value="QIZ77276.1"/>
    <property type="molecule type" value="Genomic_DNA"/>
</dbReference>
<dbReference type="InterPro" id="IPR014710">
    <property type="entry name" value="RmlC-like_jellyroll"/>
</dbReference>
<protein>
    <submittedName>
        <fullName evidence="2">DUF4437 domain-containing protein</fullName>
    </submittedName>
</protein>
<dbReference type="CDD" id="cd06989">
    <property type="entry name" value="cupin_DRT102"/>
    <property type="match status" value="1"/>
</dbReference>
<proteinExistence type="predicted"/>
<dbReference type="InterPro" id="IPR028013">
    <property type="entry name" value="DUF4437"/>
</dbReference>
<dbReference type="KEGG" id="fes:HER31_10525"/>
<dbReference type="AlphaFoldDB" id="A0A6H1UGD6"/>
<evidence type="ECO:0000256" key="1">
    <source>
        <dbReference type="SAM" id="SignalP"/>
    </source>
</evidence>
<evidence type="ECO:0000313" key="2">
    <source>
        <dbReference type="EMBL" id="QIZ77276.1"/>
    </source>
</evidence>
<keyword evidence="3" id="KW-1185">Reference proteome</keyword>